<dbReference type="NCBIfam" id="NF008437">
    <property type="entry name" value="PRK11280.1"/>
    <property type="match status" value="1"/>
</dbReference>
<dbReference type="GO" id="GO:0019867">
    <property type="term" value="C:outer membrane"/>
    <property type="evidence" value="ECO:0007669"/>
    <property type="project" value="InterPro"/>
</dbReference>
<keyword evidence="2" id="KW-0472">Membrane</keyword>
<sequence length="258" mass="26572">MKGNTLAIALGALLVGGVATAGFINNSVRGSSNPTAVDGAYRAAEAGTNGLAYADVVGVEPVIEREERYATVIGTDPVRESSTTSTPQQVCEDVAVQERLPERDGNVGGTVAGALIGGLVGNQVGGGNGRKAATAAGAVAGGMIGNRVDRNHVGGRVVSRVDRRCRMVNNTSTSSRTVAWNVTYRNPDGTVGTMQAEQKPGSRIALGTDDRTVAYDVRYMLDGDIHSVRMAQPPGERLPLLDGQVVTQVASLAGTPNG</sequence>
<dbReference type="PANTHER" id="PTHR35603">
    <property type="match status" value="1"/>
</dbReference>
<dbReference type="Pfam" id="PF05433">
    <property type="entry name" value="Rick_17kDa_Anti"/>
    <property type="match status" value="1"/>
</dbReference>
<keyword evidence="5" id="KW-1185">Reference proteome</keyword>
<organism evidence="4 5">
    <name type="scientific">Thermomonas carbonis</name>
    <dbReference type="NCBI Taxonomy" id="1463158"/>
    <lineage>
        <taxon>Bacteria</taxon>
        <taxon>Pseudomonadati</taxon>
        <taxon>Pseudomonadota</taxon>
        <taxon>Gammaproteobacteria</taxon>
        <taxon>Lysobacterales</taxon>
        <taxon>Lysobacteraceae</taxon>
        <taxon>Thermomonas</taxon>
    </lineage>
</organism>
<dbReference type="InterPro" id="IPR051407">
    <property type="entry name" value="Bact_OM_lipoprot/Surf_antigen"/>
</dbReference>
<evidence type="ECO:0000259" key="3">
    <source>
        <dbReference type="Pfam" id="PF05433"/>
    </source>
</evidence>
<dbReference type="KEGG" id="tcn:H9L16_11040"/>
<dbReference type="EMBL" id="CP060719">
    <property type="protein sequence ID" value="QNN71646.1"/>
    <property type="molecule type" value="Genomic_DNA"/>
</dbReference>
<feature type="domain" description="Glycine zipper 2TM" evidence="3">
    <location>
        <begin position="108"/>
        <end position="148"/>
    </location>
</feature>
<dbReference type="InterPro" id="IPR008816">
    <property type="entry name" value="Gly_zipper_2TM_dom"/>
</dbReference>
<dbReference type="Proteomes" id="UP000515804">
    <property type="component" value="Chromosome"/>
</dbReference>
<dbReference type="RefSeq" id="WP_187554160.1">
    <property type="nucleotide sequence ID" value="NZ_BMZL01000002.1"/>
</dbReference>
<dbReference type="AlphaFoldDB" id="A0A7G9SUX1"/>
<comment type="subcellular location">
    <subcellularLocation>
        <location evidence="1">Membrane</location>
    </subcellularLocation>
</comment>
<protein>
    <submittedName>
        <fullName evidence="4">Glycine zipper 2TM domain-containing protein</fullName>
    </submittedName>
</protein>
<reference evidence="4 5" key="1">
    <citation type="submission" date="2020-08" db="EMBL/GenBank/DDBJ databases">
        <title>Genome sequence of Thermomonas carbonis KCTC 42013T.</title>
        <authorList>
            <person name="Hyun D.-W."/>
            <person name="Bae J.-W."/>
        </authorList>
    </citation>
    <scope>NUCLEOTIDE SEQUENCE [LARGE SCALE GENOMIC DNA]</scope>
    <source>
        <strain evidence="4 5">KCTC 42013</strain>
    </source>
</reference>
<dbReference type="PANTHER" id="PTHR35603:SF2">
    <property type="entry name" value="OUTER MEMBRANE LIPOPROTEIN"/>
    <property type="match status" value="1"/>
</dbReference>
<evidence type="ECO:0000313" key="4">
    <source>
        <dbReference type="EMBL" id="QNN71646.1"/>
    </source>
</evidence>
<evidence type="ECO:0000256" key="2">
    <source>
        <dbReference type="ARBA" id="ARBA00023136"/>
    </source>
</evidence>
<name>A0A7G9SUX1_9GAMM</name>
<evidence type="ECO:0000313" key="5">
    <source>
        <dbReference type="Proteomes" id="UP000515804"/>
    </source>
</evidence>
<proteinExistence type="predicted"/>
<evidence type="ECO:0000256" key="1">
    <source>
        <dbReference type="ARBA" id="ARBA00004370"/>
    </source>
</evidence>
<accession>A0A7G9SUX1</accession>
<gene>
    <name evidence="4" type="ORF">H9L16_11040</name>
</gene>